<name>A0A081KFM7_9GAMM</name>
<feature type="signal peptide" evidence="1">
    <location>
        <begin position="1"/>
        <end position="23"/>
    </location>
</feature>
<dbReference type="EMBL" id="JOJP01000001">
    <property type="protein sequence ID" value="KEI72953.1"/>
    <property type="molecule type" value="Genomic_DNA"/>
</dbReference>
<proteinExistence type="predicted"/>
<evidence type="ECO:0000313" key="2">
    <source>
        <dbReference type="EMBL" id="KEI72953.1"/>
    </source>
</evidence>
<dbReference type="Proteomes" id="UP000027997">
    <property type="component" value="Unassembled WGS sequence"/>
</dbReference>
<evidence type="ECO:0000256" key="1">
    <source>
        <dbReference type="SAM" id="SignalP"/>
    </source>
</evidence>
<comment type="caution">
    <text evidence="2">The sequence shown here is derived from an EMBL/GenBank/DDBJ whole genome shotgun (WGS) entry which is preliminary data.</text>
</comment>
<reference evidence="2 3" key="1">
    <citation type="submission" date="2014-06" db="EMBL/GenBank/DDBJ databases">
        <title>Whole Genome Sequences of Three Symbiotic Endozoicomonas Bacteria.</title>
        <authorList>
            <person name="Neave M.J."/>
            <person name="Apprill A."/>
            <person name="Voolstra C.R."/>
        </authorList>
    </citation>
    <scope>NUCLEOTIDE SEQUENCE [LARGE SCALE GENOMIC DNA]</scope>
    <source>
        <strain evidence="2 3">DSM 22380</strain>
    </source>
</reference>
<sequence>MKNSLSVFLLGTLFSVSSGAAFAVDCYEESRNFVSLGEAYFDVGDPVRFSSSEKKQLRDLYKSIKGEWEGESVFTDCRGSSKAMKAYSKTYEMETEVEKGREETIRFQTDKRDGNKTAMDVAYYFDDETIFHYQRSGSTITVEEKYYQPNGSGAHLVENLISFDARGKKMSIDITSYLNGHFSSHQTISLIKK</sequence>
<feature type="chain" id="PRO_5001758838" description="DUF1579 domain-containing protein" evidence="1">
    <location>
        <begin position="24"/>
        <end position="193"/>
    </location>
</feature>
<dbReference type="STRING" id="305900.GV64_21505"/>
<organism evidence="2 3">
    <name type="scientific">Endozoicomonas elysicola</name>
    <dbReference type="NCBI Taxonomy" id="305900"/>
    <lineage>
        <taxon>Bacteria</taxon>
        <taxon>Pseudomonadati</taxon>
        <taxon>Pseudomonadota</taxon>
        <taxon>Gammaproteobacteria</taxon>
        <taxon>Oceanospirillales</taxon>
        <taxon>Endozoicomonadaceae</taxon>
        <taxon>Endozoicomonas</taxon>
    </lineage>
</organism>
<accession>A0A081KFM7</accession>
<keyword evidence="1" id="KW-0732">Signal</keyword>
<protein>
    <recommendedName>
        <fullName evidence="4">DUF1579 domain-containing protein</fullName>
    </recommendedName>
</protein>
<evidence type="ECO:0000313" key="3">
    <source>
        <dbReference type="Proteomes" id="UP000027997"/>
    </source>
</evidence>
<dbReference type="RefSeq" id="WP_020581652.1">
    <property type="nucleotide sequence ID" value="NZ_JOJP01000001.1"/>
</dbReference>
<gene>
    <name evidence="2" type="ORF">GV64_21505</name>
</gene>
<keyword evidence="3" id="KW-1185">Reference proteome</keyword>
<evidence type="ECO:0008006" key="4">
    <source>
        <dbReference type="Google" id="ProtNLM"/>
    </source>
</evidence>
<dbReference type="AlphaFoldDB" id="A0A081KFM7"/>